<name>A0A8G1QQU4_9EURO</name>
<gene>
    <name evidence="1" type="ORF">BO85DRAFT_453915</name>
</gene>
<proteinExistence type="predicted"/>
<sequence>MVNVVFQDNGFSQPAVGRAPLQLTVEAFDGEKVVTTLPVFPRQFHDSQDNGARRAAFQRRDALVRDIIWSGYKYMSYSGRFMDEAKRKVTYLKAI</sequence>
<dbReference type="EMBL" id="KZ825083">
    <property type="protein sequence ID" value="RAH52601.1"/>
    <property type="molecule type" value="Genomic_DNA"/>
</dbReference>
<evidence type="ECO:0000313" key="1">
    <source>
        <dbReference type="EMBL" id="RAH52601.1"/>
    </source>
</evidence>
<dbReference type="RefSeq" id="XP_025510523.1">
    <property type="nucleotide sequence ID" value="XM_025661159.1"/>
</dbReference>
<dbReference type="AlphaFoldDB" id="A0A8G1QQU4"/>
<accession>A0A8G1QQU4</accession>
<evidence type="ECO:0000313" key="2">
    <source>
        <dbReference type="Proteomes" id="UP000249526"/>
    </source>
</evidence>
<reference evidence="1 2" key="1">
    <citation type="submission" date="2018-02" db="EMBL/GenBank/DDBJ databases">
        <title>The genomes of Aspergillus section Nigri reveals drivers in fungal speciation.</title>
        <authorList>
            <consortium name="DOE Joint Genome Institute"/>
            <person name="Vesth T.C."/>
            <person name="Nybo J."/>
            <person name="Theobald S."/>
            <person name="Brandl J."/>
            <person name="Frisvad J.C."/>
            <person name="Nielsen K.F."/>
            <person name="Lyhne E.K."/>
            <person name="Kogle M.E."/>
            <person name="Kuo A."/>
            <person name="Riley R."/>
            <person name="Clum A."/>
            <person name="Nolan M."/>
            <person name="Lipzen A."/>
            <person name="Salamov A."/>
            <person name="Henrissat B."/>
            <person name="Wiebenga A."/>
            <person name="De vries R.P."/>
            <person name="Grigoriev I.V."/>
            <person name="Mortensen U.H."/>
            <person name="Andersen M.R."/>
            <person name="Baker S.E."/>
        </authorList>
    </citation>
    <scope>NUCLEOTIDE SEQUENCE [LARGE SCALE GENOMIC DNA]</scope>
    <source>
        <strain evidence="1 2">CBS 112811</strain>
    </source>
</reference>
<organism evidence="1 2">
    <name type="scientific">Aspergillus piperis CBS 112811</name>
    <dbReference type="NCBI Taxonomy" id="1448313"/>
    <lineage>
        <taxon>Eukaryota</taxon>
        <taxon>Fungi</taxon>
        <taxon>Dikarya</taxon>
        <taxon>Ascomycota</taxon>
        <taxon>Pezizomycotina</taxon>
        <taxon>Eurotiomycetes</taxon>
        <taxon>Eurotiomycetidae</taxon>
        <taxon>Eurotiales</taxon>
        <taxon>Aspergillaceae</taxon>
        <taxon>Aspergillus</taxon>
        <taxon>Aspergillus subgen. Circumdati</taxon>
    </lineage>
</organism>
<keyword evidence="2" id="KW-1185">Reference proteome</keyword>
<dbReference type="GeneID" id="37164561"/>
<dbReference type="Proteomes" id="UP000249526">
    <property type="component" value="Unassembled WGS sequence"/>
</dbReference>
<protein>
    <submittedName>
        <fullName evidence="1">Uncharacterized protein</fullName>
    </submittedName>
</protein>